<dbReference type="Proteomes" id="UP001140949">
    <property type="component" value="Unassembled WGS sequence"/>
</dbReference>
<keyword evidence="2" id="KW-1185">Reference proteome</keyword>
<evidence type="ECO:0000313" key="1">
    <source>
        <dbReference type="EMBL" id="KAJ6810309.1"/>
    </source>
</evidence>
<dbReference type="PANTHER" id="PTHR11439">
    <property type="entry name" value="GAG-POL-RELATED RETROTRANSPOSON"/>
    <property type="match status" value="1"/>
</dbReference>
<dbReference type="AlphaFoldDB" id="A0AAX6F2A6"/>
<organism evidence="1 2">
    <name type="scientific">Iris pallida</name>
    <name type="common">Sweet iris</name>
    <dbReference type="NCBI Taxonomy" id="29817"/>
    <lineage>
        <taxon>Eukaryota</taxon>
        <taxon>Viridiplantae</taxon>
        <taxon>Streptophyta</taxon>
        <taxon>Embryophyta</taxon>
        <taxon>Tracheophyta</taxon>
        <taxon>Spermatophyta</taxon>
        <taxon>Magnoliopsida</taxon>
        <taxon>Liliopsida</taxon>
        <taxon>Asparagales</taxon>
        <taxon>Iridaceae</taxon>
        <taxon>Iridoideae</taxon>
        <taxon>Irideae</taxon>
        <taxon>Iris</taxon>
    </lineage>
</organism>
<accession>A0AAX6F2A6</accession>
<reference evidence="1" key="1">
    <citation type="journal article" date="2023" name="GigaByte">
        <title>Genome assembly of the bearded iris, Iris pallida Lam.</title>
        <authorList>
            <person name="Bruccoleri R.E."/>
            <person name="Oakeley E.J."/>
            <person name="Faust A.M.E."/>
            <person name="Altorfer M."/>
            <person name="Dessus-Babus S."/>
            <person name="Burckhardt D."/>
            <person name="Oertli M."/>
            <person name="Naumann U."/>
            <person name="Petersen F."/>
            <person name="Wong J."/>
        </authorList>
    </citation>
    <scope>NUCLEOTIDE SEQUENCE</scope>
    <source>
        <strain evidence="1">GSM-AAB239-AS_SAM_17_03QT</strain>
    </source>
</reference>
<proteinExistence type="predicted"/>
<evidence type="ECO:0000313" key="2">
    <source>
        <dbReference type="Proteomes" id="UP001140949"/>
    </source>
</evidence>
<reference evidence="1" key="2">
    <citation type="submission" date="2023-04" db="EMBL/GenBank/DDBJ databases">
        <authorList>
            <person name="Bruccoleri R.E."/>
            <person name="Oakeley E.J."/>
            <person name="Faust A.-M."/>
            <person name="Dessus-Babus S."/>
            <person name="Altorfer M."/>
            <person name="Burckhardt D."/>
            <person name="Oertli M."/>
            <person name="Naumann U."/>
            <person name="Petersen F."/>
            <person name="Wong J."/>
        </authorList>
    </citation>
    <scope>NUCLEOTIDE SEQUENCE</scope>
    <source>
        <strain evidence="1">GSM-AAB239-AS_SAM_17_03QT</strain>
        <tissue evidence="1">Leaf</tissue>
    </source>
</reference>
<name>A0AAX6F2A6_IRIPA</name>
<dbReference type="EMBL" id="JANAVB010032616">
    <property type="protein sequence ID" value="KAJ6810309.1"/>
    <property type="molecule type" value="Genomic_DNA"/>
</dbReference>
<protein>
    <recommendedName>
        <fullName evidence="3">Reverse transcriptase</fullName>
    </recommendedName>
</protein>
<evidence type="ECO:0008006" key="3">
    <source>
        <dbReference type="Google" id="ProtNLM"/>
    </source>
</evidence>
<comment type="caution">
    <text evidence="1">The sequence shown here is derived from an EMBL/GenBank/DDBJ whole genome shotgun (WGS) entry which is preliminary data.</text>
</comment>
<sequence>MEELKYSLDLLKKAGLLDSKPCATPVVRGKRLSISDGDLLPNPTEYRSLVGGLQYLTLTRPDLQYAVNYVCQFILNPTALRLQAVRRILRLGRMS</sequence>
<dbReference type="PANTHER" id="PTHR11439:SF455">
    <property type="entry name" value="RLK (RECEPTOR-LIKE PROTEIN KINASE) 8, PUTATIVE-RELATED"/>
    <property type="match status" value="1"/>
</dbReference>
<gene>
    <name evidence="1" type="ORF">M6B38_158815</name>
</gene>